<evidence type="ECO:0000313" key="3">
    <source>
        <dbReference type="Proteomes" id="UP000321157"/>
    </source>
</evidence>
<protein>
    <submittedName>
        <fullName evidence="2">Uncharacterized protein</fullName>
    </submittedName>
</protein>
<dbReference type="RefSeq" id="WP_146807945.1">
    <property type="nucleotide sequence ID" value="NZ_BJXX01000010.1"/>
</dbReference>
<dbReference type="EMBL" id="BJXX01000010">
    <property type="protein sequence ID" value="GEN32638.1"/>
    <property type="molecule type" value="Genomic_DNA"/>
</dbReference>
<dbReference type="Gene3D" id="1.10.260.100">
    <property type="match status" value="1"/>
</dbReference>
<accession>A0A511V3Y7</accession>
<feature type="compositionally biased region" description="Low complexity" evidence="1">
    <location>
        <begin position="73"/>
        <end position="82"/>
    </location>
</feature>
<evidence type="ECO:0000256" key="1">
    <source>
        <dbReference type="SAM" id="MobiDB-lite"/>
    </source>
</evidence>
<proteinExistence type="predicted"/>
<organism evidence="2 3">
    <name type="scientific">Aneurinibacillus danicus</name>
    <dbReference type="NCBI Taxonomy" id="267746"/>
    <lineage>
        <taxon>Bacteria</taxon>
        <taxon>Bacillati</taxon>
        <taxon>Bacillota</taxon>
        <taxon>Bacilli</taxon>
        <taxon>Bacillales</taxon>
        <taxon>Paenibacillaceae</taxon>
        <taxon>Aneurinibacillus group</taxon>
        <taxon>Aneurinibacillus</taxon>
    </lineage>
</organism>
<feature type="region of interest" description="Disordered" evidence="1">
    <location>
        <begin position="50"/>
        <end position="103"/>
    </location>
</feature>
<dbReference type="AlphaFoldDB" id="A0A511V3Y7"/>
<keyword evidence="3" id="KW-1185">Reference proteome</keyword>
<comment type="caution">
    <text evidence="2">The sequence shown here is derived from an EMBL/GenBank/DDBJ whole genome shotgun (WGS) entry which is preliminary data.</text>
</comment>
<dbReference type="Proteomes" id="UP000321157">
    <property type="component" value="Unassembled WGS sequence"/>
</dbReference>
<name>A0A511V3Y7_9BACL</name>
<sequence length="162" mass="17791">MKKWLLIGFSLLVLLGVGAKFAFDYAADKTMKKVTEEVMKDPAVKKMLEDKNMKTKLEQAAKDPDLQAELKKAGSSSAAASGDKNENGSDGKSGGAGPSVHFDNNSEAMRYAMKKFSVSEMNQYRSMVSDGLTPEEKKKLKEDVLSRFSPEEIQAFIEAAQK</sequence>
<feature type="compositionally biased region" description="Basic and acidic residues" evidence="1">
    <location>
        <begin position="50"/>
        <end position="72"/>
    </location>
</feature>
<dbReference type="OrthoDB" id="2680473at2"/>
<evidence type="ECO:0000313" key="2">
    <source>
        <dbReference type="EMBL" id="GEN32638.1"/>
    </source>
</evidence>
<reference evidence="2 3" key="1">
    <citation type="submission" date="2019-07" db="EMBL/GenBank/DDBJ databases">
        <title>Whole genome shotgun sequence of Aneurinibacillus danicus NBRC 102444.</title>
        <authorList>
            <person name="Hosoyama A."/>
            <person name="Uohara A."/>
            <person name="Ohji S."/>
            <person name="Ichikawa N."/>
        </authorList>
    </citation>
    <scope>NUCLEOTIDE SEQUENCE [LARGE SCALE GENOMIC DNA]</scope>
    <source>
        <strain evidence="2 3">NBRC 102444</strain>
    </source>
</reference>
<gene>
    <name evidence="2" type="ORF">ADA01nite_00980</name>
</gene>